<evidence type="ECO:0000313" key="3">
    <source>
        <dbReference type="RefSeq" id="XP_025411126.1"/>
    </source>
</evidence>
<keyword evidence="1" id="KW-0175">Coiled coil</keyword>
<evidence type="ECO:0000313" key="2">
    <source>
        <dbReference type="Proteomes" id="UP000694846"/>
    </source>
</evidence>
<dbReference type="GeneID" id="112684043"/>
<name>A0A8B8FKW0_9HEMI</name>
<evidence type="ECO:0000256" key="1">
    <source>
        <dbReference type="SAM" id="Coils"/>
    </source>
</evidence>
<dbReference type="SUPFAM" id="SSF53098">
    <property type="entry name" value="Ribonuclease H-like"/>
    <property type="match status" value="1"/>
</dbReference>
<proteinExistence type="predicted"/>
<feature type="coiled-coil region" evidence="1">
    <location>
        <begin position="96"/>
        <end position="123"/>
    </location>
</feature>
<dbReference type="RefSeq" id="XP_025411126.1">
    <property type="nucleotide sequence ID" value="XM_025555341.1"/>
</dbReference>
<reference evidence="3" key="1">
    <citation type="submission" date="2025-08" db="UniProtKB">
        <authorList>
            <consortium name="RefSeq"/>
        </authorList>
    </citation>
    <scope>IDENTIFICATION</scope>
    <source>
        <tissue evidence="3">Whole body</tissue>
    </source>
</reference>
<gene>
    <name evidence="3" type="primary">LOC112684043</name>
</gene>
<dbReference type="PANTHER" id="PTHR45749:SF35">
    <property type="entry name" value="AC-LIKE TRANSPOSASE-RELATED"/>
    <property type="match status" value="1"/>
</dbReference>
<accession>A0A8B8FKW0</accession>
<dbReference type="InterPro" id="IPR012337">
    <property type="entry name" value="RNaseH-like_sf"/>
</dbReference>
<dbReference type="Proteomes" id="UP000694846">
    <property type="component" value="Unplaced"/>
</dbReference>
<sequence>MHWDESTEPSIQELFMDFVNIHSTSGLSLSNVLISKLAEYEIPLRDCRDEEYDNGSNMVGEYQGVQSPSTKRWDILKKHCSIVLKKWTATRWESRYKCVKAIKDQLSEVLNALEEKLNALMIQSHLVIWLDILGQVKIVNKILQDPKMDLNASASSIGSLITFLEKYRTNGFENAKLVGMEIVKYIGGTANFKGKRPRNKKKMFNYESNDEYTISSEEAFCRDYFLILIDRATEALRVRLEYQSTFNSNFGFLYRIGKLKHQNDGFIKNCCNDLQNVLSEGNFRDINGADLYMELLIFRSIIDENATTL</sequence>
<dbReference type="AlphaFoldDB" id="A0A8B8FKW0"/>
<dbReference type="OrthoDB" id="6613116at2759"/>
<keyword evidence="2" id="KW-1185">Reference proteome</keyword>
<protein>
    <submittedName>
        <fullName evidence="3">Uncharacterized protein LOC112684043</fullName>
    </submittedName>
</protein>
<dbReference type="PANTHER" id="PTHR45749">
    <property type="match status" value="1"/>
</dbReference>
<organism evidence="2 3">
    <name type="scientific">Sipha flava</name>
    <name type="common">yellow sugarcane aphid</name>
    <dbReference type="NCBI Taxonomy" id="143950"/>
    <lineage>
        <taxon>Eukaryota</taxon>
        <taxon>Metazoa</taxon>
        <taxon>Ecdysozoa</taxon>
        <taxon>Arthropoda</taxon>
        <taxon>Hexapoda</taxon>
        <taxon>Insecta</taxon>
        <taxon>Pterygota</taxon>
        <taxon>Neoptera</taxon>
        <taxon>Paraneoptera</taxon>
        <taxon>Hemiptera</taxon>
        <taxon>Sternorrhyncha</taxon>
        <taxon>Aphidomorpha</taxon>
        <taxon>Aphidoidea</taxon>
        <taxon>Aphididae</taxon>
        <taxon>Sipha</taxon>
    </lineage>
</organism>